<dbReference type="PROSITE" id="PS50076">
    <property type="entry name" value="DNAJ_2"/>
    <property type="match status" value="1"/>
</dbReference>
<reference evidence="2 3" key="1">
    <citation type="journal article" date="2014" name="PLoS Genet.">
        <title>Phylogenetically driven sequencing of extremely halophilic archaea reveals strategies for static and dynamic osmo-response.</title>
        <authorList>
            <person name="Becker E.A."/>
            <person name="Seitzer P.M."/>
            <person name="Tritt A."/>
            <person name="Larsen D."/>
            <person name="Krusor M."/>
            <person name="Yao A.I."/>
            <person name="Wu D."/>
            <person name="Madern D."/>
            <person name="Eisen J.A."/>
            <person name="Darling A.E."/>
            <person name="Facciotti M.T."/>
        </authorList>
    </citation>
    <scope>NUCLEOTIDE SEQUENCE [LARGE SCALE GENOMIC DNA]</scope>
    <source>
        <strain evidence="2 3">ATCC BAA-1513</strain>
    </source>
</reference>
<dbReference type="Gene3D" id="1.10.287.110">
    <property type="entry name" value="DnaJ domain"/>
    <property type="match status" value="1"/>
</dbReference>
<dbReference type="Proteomes" id="UP000011612">
    <property type="component" value="Unassembled WGS sequence"/>
</dbReference>
<evidence type="ECO:0000259" key="1">
    <source>
        <dbReference type="PROSITE" id="PS50076"/>
    </source>
</evidence>
<dbReference type="InterPro" id="IPR036869">
    <property type="entry name" value="J_dom_sf"/>
</dbReference>
<proteinExistence type="predicted"/>
<protein>
    <submittedName>
        <fullName evidence="2">Dnaj-like protein</fullName>
    </submittedName>
</protein>
<evidence type="ECO:0000313" key="3">
    <source>
        <dbReference type="Proteomes" id="UP000011612"/>
    </source>
</evidence>
<sequence>MRLLPADEEETVVVADAGCEPHEVLSVAPDAPDYVVRGAYRELLQERHPDKGGSQAEFQELQEAKEGDAGVTDVNICVAGRRIVLTTCSDLTEASACSVGAGFVHREERRWFGR</sequence>
<dbReference type="SUPFAM" id="SSF46565">
    <property type="entry name" value="Chaperone J-domain"/>
    <property type="match status" value="1"/>
</dbReference>
<accession>M0HPP6</accession>
<comment type="caution">
    <text evidence="2">The sequence shown here is derived from an EMBL/GenBank/DDBJ whole genome shotgun (WGS) entry which is preliminary data.</text>
</comment>
<dbReference type="EMBL" id="AOLK01000013">
    <property type="protein sequence ID" value="ELZ86540.1"/>
    <property type="molecule type" value="Genomic_DNA"/>
</dbReference>
<dbReference type="Pfam" id="PF00226">
    <property type="entry name" value="DnaJ"/>
    <property type="match status" value="1"/>
</dbReference>
<evidence type="ECO:0000313" key="2">
    <source>
        <dbReference type="EMBL" id="ELZ86540.1"/>
    </source>
</evidence>
<name>M0HPP6_HALEO</name>
<gene>
    <name evidence="2" type="ORF">C453_06551</name>
</gene>
<feature type="domain" description="J" evidence="1">
    <location>
        <begin position="20"/>
        <end position="73"/>
    </location>
</feature>
<keyword evidence="3" id="KW-1185">Reference proteome</keyword>
<dbReference type="AlphaFoldDB" id="M0HPP6"/>
<organism evidence="2 3">
    <name type="scientific">Haloferax elongans ATCC BAA-1513</name>
    <dbReference type="NCBI Taxonomy" id="1230453"/>
    <lineage>
        <taxon>Archaea</taxon>
        <taxon>Methanobacteriati</taxon>
        <taxon>Methanobacteriota</taxon>
        <taxon>Stenosarchaea group</taxon>
        <taxon>Halobacteria</taxon>
        <taxon>Halobacteriales</taxon>
        <taxon>Haloferacaceae</taxon>
        <taxon>Haloferax</taxon>
    </lineage>
</organism>
<dbReference type="RefSeq" id="WP_008323438.1">
    <property type="nucleotide sequence ID" value="NZ_AOLK01000013.1"/>
</dbReference>
<dbReference type="CDD" id="cd06257">
    <property type="entry name" value="DnaJ"/>
    <property type="match status" value="1"/>
</dbReference>
<dbReference type="InterPro" id="IPR001623">
    <property type="entry name" value="DnaJ_domain"/>
</dbReference>